<comment type="caution">
    <text evidence="4">The sequence shown here is derived from an EMBL/GenBank/DDBJ whole genome shotgun (WGS) entry which is preliminary data.</text>
</comment>
<dbReference type="PANTHER" id="PTHR43479">
    <property type="entry name" value="ACREF/ENVCD OPERON REPRESSOR-RELATED"/>
    <property type="match status" value="1"/>
</dbReference>
<evidence type="ECO:0000313" key="5">
    <source>
        <dbReference type="Proteomes" id="UP000054010"/>
    </source>
</evidence>
<dbReference type="Proteomes" id="UP000054010">
    <property type="component" value="Unassembled WGS sequence"/>
</dbReference>
<name>E1IFN4_9CHLR</name>
<dbReference type="InterPro" id="IPR001647">
    <property type="entry name" value="HTH_TetR"/>
</dbReference>
<dbReference type="Gene3D" id="1.10.357.10">
    <property type="entry name" value="Tetracycline Repressor, domain 2"/>
    <property type="match status" value="1"/>
</dbReference>
<dbReference type="InterPro" id="IPR023772">
    <property type="entry name" value="DNA-bd_HTH_TetR-type_CS"/>
</dbReference>
<evidence type="ECO:0000313" key="4">
    <source>
        <dbReference type="EMBL" id="EFO80050.1"/>
    </source>
</evidence>
<dbReference type="STRING" id="765420.OSCT_2135"/>
<dbReference type="eggNOG" id="COG1309">
    <property type="taxonomic scope" value="Bacteria"/>
</dbReference>
<dbReference type="Pfam" id="PF00440">
    <property type="entry name" value="TetR_N"/>
    <property type="match status" value="1"/>
</dbReference>
<keyword evidence="1 2" id="KW-0238">DNA-binding</keyword>
<dbReference type="PROSITE" id="PS50977">
    <property type="entry name" value="HTH_TETR_2"/>
    <property type="match status" value="1"/>
</dbReference>
<dbReference type="EMBL" id="ADVR01000092">
    <property type="protein sequence ID" value="EFO80050.1"/>
    <property type="molecule type" value="Genomic_DNA"/>
</dbReference>
<proteinExistence type="predicted"/>
<dbReference type="PRINTS" id="PR00455">
    <property type="entry name" value="HTHTETR"/>
</dbReference>
<feature type="DNA-binding region" description="H-T-H motif" evidence="2">
    <location>
        <begin position="34"/>
        <end position="53"/>
    </location>
</feature>
<dbReference type="AlphaFoldDB" id="E1IFN4"/>
<sequence>MARTINEQEYALKRSEILDATRKLLYRKGYDQITIKDVIDEVQISKGAFYHYFDSKQALLEALLERMRTESERLFRDIIGDTSLPPRGAPTTLLR</sequence>
<protein>
    <submittedName>
        <fullName evidence="4">Transcriptional regulator, TetR family</fullName>
    </submittedName>
</protein>
<organism evidence="4 5">
    <name type="scientific">Oscillochloris trichoides DG-6</name>
    <dbReference type="NCBI Taxonomy" id="765420"/>
    <lineage>
        <taxon>Bacteria</taxon>
        <taxon>Bacillati</taxon>
        <taxon>Chloroflexota</taxon>
        <taxon>Chloroflexia</taxon>
        <taxon>Chloroflexales</taxon>
        <taxon>Chloroflexineae</taxon>
        <taxon>Oscillochloridaceae</taxon>
        <taxon>Oscillochloris</taxon>
    </lineage>
</organism>
<gene>
    <name evidence="4" type="ORF">OSCT_2135</name>
</gene>
<reference evidence="4 5" key="1">
    <citation type="journal article" date="2011" name="J. Bacteriol.">
        <title>Draft genome sequence of the anoxygenic filamentous phototrophic bacterium Oscillochloris trichoides subsp. DG-6.</title>
        <authorList>
            <person name="Kuznetsov B.B."/>
            <person name="Ivanovsky R.N."/>
            <person name="Keppen O.I."/>
            <person name="Sukhacheva M.V."/>
            <person name="Bumazhkin B.K."/>
            <person name="Patutina E.O."/>
            <person name="Beletsky A.V."/>
            <person name="Mardanov A.V."/>
            <person name="Baslerov R.V."/>
            <person name="Panteleeva A.N."/>
            <person name="Kolganova T.V."/>
            <person name="Ravin N.V."/>
            <person name="Skryabin K.G."/>
        </authorList>
    </citation>
    <scope>NUCLEOTIDE SEQUENCE [LARGE SCALE GENOMIC DNA]</scope>
    <source>
        <strain evidence="4 5">DG-6</strain>
    </source>
</reference>
<feature type="domain" description="HTH tetR-type" evidence="3">
    <location>
        <begin position="11"/>
        <end position="71"/>
    </location>
</feature>
<dbReference type="GO" id="GO:0003677">
    <property type="term" value="F:DNA binding"/>
    <property type="evidence" value="ECO:0007669"/>
    <property type="project" value="UniProtKB-UniRule"/>
</dbReference>
<dbReference type="PROSITE" id="PS01081">
    <property type="entry name" value="HTH_TETR_1"/>
    <property type="match status" value="1"/>
</dbReference>
<evidence type="ECO:0000259" key="3">
    <source>
        <dbReference type="PROSITE" id="PS50977"/>
    </source>
</evidence>
<dbReference type="InterPro" id="IPR050624">
    <property type="entry name" value="HTH-type_Tx_Regulator"/>
</dbReference>
<evidence type="ECO:0000256" key="2">
    <source>
        <dbReference type="PROSITE-ProRule" id="PRU00335"/>
    </source>
</evidence>
<accession>E1IFN4</accession>
<dbReference type="InterPro" id="IPR009057">
    <property type="entry name" value="Homeodomain-like_sf"/>
</dbReference>
<dbReference type="SUPFAM" id="SSF46689">
    <property type="entry name" value="Homeodomain-like"/>
    <property type="match status" value="1"/>
</dbReference>
<dbReference type="HOGENOM" id="CLU_2370145_0_0_0"/>
<dbReference type="OrthoDB" id="9814200at2"/>
<evidence type="ECO:0000256" key="1">
    <source>
        <dbReference type="ARBA" id="ARBA00023125"/>
    </source>
</evidence>
<dbReference type="PANTHER" id="PTHR43479:SF11">
    <property type="entry name" value="ACREF_ENVCD OPERON REPRESSOR-RELATED"/>
    <property type="match status" value="1"/>
</dbReference>
<keyword evidence="5" id="KW-1185">Reference proteome</keyword>